<keyword evidence="2" id="KW-1185">Reference proteome</keyword>
<organism evidence="1 2">
    <name type="scientific">Fimbriiglobus ruber</name>
    <dbReference type="NCBI Taxonomy" id="1908690"/>
    <lineage>
        <taxon>Bacteria</taxon>
        <taxon>Pseudomonadati</taxon>
        <taxon>Planctomycetota</taxon>
        <taxon>Planctomycetia</taxon>
        <taxon>Gemmatales</taxon>
        <taxon>Gemmataceae</taxon>
        <taxon>Fimbriiglobus</taxon>
    </lineage>
</organism>
<proteinExistence type="predicted"/>
<dbReference type="OrthoDB" id="3395612at2"/>
<name>A0A225D1Q7_9BACT</name>
<evidence type="ECO:0000313" key="1">
    <source>
        <dbReference type="EMBL" id="OWK35452.1"/>
    </source>
</evidence>
<dbReference type="RefSeq" id="WP_143393747.1">
    <property type="nucleotide sequence ID" value="NZ_NIDE01000017.1"/>
</dbReference>
<protein>
    <submittedName>
        <fullName evidence="1">Uncharacterized protein</fullName>
    </submittedName>
</protein>
<sequence length="80" mass="9577">MAPWQFETSDEADEFCREIMHEILARFPPLSEVQAIGLINRLWRGDPFTDELDLRYHRPPEVWAEHIHDFVPELIRRHGP</sequence>
<dbReference type="AlphaFoldDB" id="A0A225D1Q7"/>
<dbReference type="EMBL" id="NIDE01000017">
    <property type="protein sequence ID" value="OWK35452.1"/>
    <property type="molecule type" value="Genomic_DNA"/>
</dbReference>
<comment type="caution">
    <text evidence="1">The sequence shown here is derived from an EMBL/GenBank/DDBJ whole genome shotgun (WGS) entry which is preliminary data.</text>
</comment>
<reference evidence="2" key="1">
    <citation type="submission" date="2017-06" db="EMBL/GenBank/DDBJ databases">
        <title>Genome analysis of Fimbriiglobus ruber SP5, the first member of the order Planctomycetales with confirmed chitinolytic capability.</title>
        <authorList>
            <person name="Ravin N.V."/>
            <person name="Rakitin A.L."/>
            <person name="Ivanova A.A."/>
            <person name="Beletsky A.V."/>
            <person name="Kulichevskaya I.S."/>
            <person name="Mardanov A.V."/>
            <person name="Dedysh S.N."/>
        </authorList>
    </citation>
    <scope>NUCLEOTIDE SEQUENCE [LARGE SCALE GENOMIC DNA]</scope>
    <source>
        <strain evidence="2">SP5</strain>
    </source>
</reference>
<evidence type="ECO:0000313" key="2">
    <source>
        <dbReference type="Proteomes" id="UP000214646"/>
    </source>
</evidence>
<accession>A0A225D1Q7</accession>
<gene>
    <name evidence="1" type="ORF">FRUB_08015</name>
</gene>
<dbReference type="Proteomes" id="UP000214646">
    <property type="component" value="Unassembled WGS sequence"/>
</dbReference>